<dbReference type="PANTHER" id="PTHR33098:SF57">
    <property type="entry name" value="DUF4408 DOMAIN PROTEIN"/>
    <property type="match status" value="1"/>
</dbReference>
<evidence type="ECO:0000313" key="4">
    <source>
        <dbReference type="EMBL" id="KAK9715748.1"/>
    </source>
</evidence>
<keyword evidence="2" id="KW-1133">Transmembrane helix</keyword>
<dbReference type="Pfam" id="PF14364">
    <property type="entry name" value="DUF4408"/>
    <property type="match status" value="1"/>
</dbReference>
<evidence type="ECO:0000256" key="1">
    <source>
        <dbReference type="SAM" id="MobiDB-lite"/>
    </source>
</evidence>
<accession>A0AAW1KCC9</accession>
<dbReference type="PANTHER" id="PTHR33098">
    <property type="entry name" value="COTTON FIBER (DUF761)"/>
    <property type="match status" value="1"/>
</dbReference>
<feature type="transmembrane region" description="Helical" evidence="2">
    <location>
        <begin position="12"/>
        <end position="30"/>
    </location>
</feature>
<comment type="caution">
    <text evidence="4">The sequence shown here is derived from an EMBL/GenBank/DDBJ whole genome shotgun (WGS) entry which is preliminary data.</text>
</comment>
<organism evidence="4 5">
    <name type="scientific">Saponaria officinalis</name>
    <name type="common">Common soapwort</name>
    <name type="synonym">Lychnis saponaria</name>
    <dbReference type="NCBI Taxonomy" id="3572"/>
    <lineage>
        <taxon>Eukaryota</taxon>
        <taxon>Viridiplantae</taxon>
        <taxon>Streptophyta</taxon>
        <taxon>Embryophyta</taxon>
        <taxon>Tracheophyta</taxon>
        <taxon>Spermatophyta</taxon>
        <taxon>Magnoliopsida</taxon>
        <taxon>eudicotyledons</taxon>
        <taxon>Gunneridae</taxon>
        <taxon>Pentapetalae</taxon>
        <taxon>Caryophyllales</taxon>
        <taxon>Caryophyllaceae</taxon>
        <taxon>Caryophylleae</taxon>
        <taxon>Saponaria</taxon>
    </lineage>
</organism>
<gene>
    <name evidence="4" type="ORF">RND81_06G186900</name>
</gene>
<dbReference type="AlphaFoldDB" id="A0AAW1KCC9"/>
<dbReference type="Proteomes" id="UP001443914">
    <property type="component" value="Unassembled WGS sequence"/>
</dbReference>
<keyword evidence="5" id="KW-1185">Reference proteome</keyword>
<feature type="compositionally biased region" description="Basic and acidic residues" evidence="1">
    <location>
        <begin position="194"/>
        <end position="204"/>
    </location>
</feature>
<name>A0AAW1KCC9_SAPOF</name>
<evidence type="ECO:0000256" key="2">
    <source>
        <dbReference type="SAM" id="Phobius"/>
    </source>
</evidence>
<sequence>MVDALLEQASWLTPTSLFLLLNLVIATILLSSRPKKPASSPPQLARAPSLFSRVTSFNFSNYSSHSNDEDNDNDNNNGNDNDEHRGNQQHPQHRHYHSSPSFFSRLGSFNFSGRANEPDPDQSAACDEGVSPDVPEAPADLGQGQGHVRMARATSFLSRVASFTYRVRDPLVDDEGGQTVTNNNNNNNNNDDGNNDKDDNGKKVEKAKKKKKKKVSGETTSYKKKEEEVDAKADDFINKFKQQLKMQRIESLMRYRSA</sequence>
<dbReference type="EMBL" id="JBDFQZ010000006">
    <property type="protein sequence ID" value="KAK9715748.1"/>
    <property type="molecule type" value="Genomic_DNA"/>
</dbReference>
<dbReference type="InterPro" id="IPR025520">
    <property type="entry name" value="DUF4408"/>
</dbReference>
<reference evidence="4" key="1">
    <citation type="submission" date="2024-03" db="EMBL/GenBank/DDBJ databases">
        <title>WGS assembly of Saponaria officinalis var. Norfolk2.</title>
        <authorList>
            <person name="Jenkins J."/>
            <person name="Shu S."/>
            <person name="Grimwood J."/>
            <person name="Barry K."/>
            <person name="Goodstein D."/>
            <person name="Schmutz J."/>
            <person name="Leebens-Mack J."/>
            <person name="Osbourn A."/>
        </authorList>
    </citation>
    <scope>NUCLEOTIDE SEQUENCE [LARGE SCALE GENOMIC DNA]</scope>
    <source>
        <strain evidence="4">JIC</strain>
    </source>
</reference>
<evidence type="ECO:0000313" key="5">
    <source>
        <dbReference type="Proteomes" id="UP001443914"/>
    </source>
</evidence>
<evidence type="ECO:0000259" key="3">
    <source>
        <dbReference type="Pfam" id="PF14364"/>
    </source>
</evidence>
<protein>
    <recommendedName>
        <fullName evidence="3">DUF4408 domain-containing protein</fullName>
    </recommendedName>
</protein>
<feature type="region of interest" description="Disordered" evidence="1">
    <location>
        <begin position="61"/>
        <end position="145"/>
    </location>
</feature>
<keyword evidence="2" id="KW-0812">Transmembrane</keyword>
<feature type="domain" description="DUF4408" evidence="3">
    <location>
        <begin position="9"/>
        <end position="33"/>
    </location>
</feature>
<dbReference type="Pfam" id="PF05553">
    <property type="entry name" value="DUF761"/>
    <property type="match status" value="1"/>
</dbReference>
<dbReference type="InterPro" id="IPR008480">
    <property type="entry name" value="DUF761_pln"/>
</dbReference>
<feature type="compositionally biased region" description="Polar residues" evidence="1">
    <location>
        <begin position="98"/>
        <end position="113"/>
    </location>
</feature>
<keyword evidence="2" id="KW-0472">Membrane</keyword>
<feature type="compositionally biased region" description="Basic residues" evidence="1">
    <location>
        <begin position="205"/>
        <end position="214"/>
    </location>
</feature>
<proteinExistence type="predicted"/>
<feature type="compositionally biased region" description="Low complexity" evidence="1">
    <location>
        <begin position="182"/>
        <end position="192"/>
    </location>
</feature>
<feature type="region of interest" description="Disordered" evidence="1">
    <location>
        <begin position="172"/>
        <end position="228"/>
    </location>
</feature>